<name>A0A4Y7KLT9_PAPSO</name>
<dbReference type="EMBL" id="CM010722">
    <property type="protein sequence ID" value="RZC73131.1"/>
    <property type="molecule type" value="Genomic_DNA"/>
</dbReference>
<proteinExistence type="predicted"/>
<dbReference type="STRING" id="3469.A0A4Y7KLT9"/>
<organism evidence="2 3">
    <name type="scientific">Papaver somniferum</name>
    <name type="common">Opium poppy</name>
    <dbReference type="NCBI Taxonomy" id="3469"/>
    <lineage>
        <taxon>Eukaryota</taxon>
        <taxon>Viridiplantae</taxon>
        <taxon>Streptophyta</taxon>
        <taxon>Embryophyta</taxon>
        <taxon>Tracheophyta</taxon>
        <taxon>Spermatophyta</taxon>
        <taxon>Magnoliopsida</taxon>
        <taxon>Ranunculales</taxon>
        <taxon>Papaveraceae</taxon>
        <taxon>Papaveroideae</taxon>
        <taxon>Papaver</taxon>
    </lineage>
</organism>
<feature type="transmembrane region" description="Helical" evidence="1">
    <location>
        <begin position="279"/>
        <end position="306"/>
    </location>
</feature>
<feature type="transmembrane region" description="Helical" evidence="1">
    <location>
        <begin position="318"/>
        <end position="336"/>
    </location>
</feature>
<dbReference type="AlphaFoldDB" id="A0A4Y7KLT9"/>
<keyword evidence="1" id="KW-0812">Transmembrane</keyword>
<evidence type="ECO:0000313" key="3">
    <source>
        <dbReference type="Proteomes" id="UP000316621"/>
    </source>
</evidence>
<dbReference type="SUPFAM" id="SSF81301">
    <property type="entry name" value="Nucleotidyltransferase"/>
    <property type="match status" value="1"/>
</dbReference>
<evidence type="ECO:0000313" key="2">
    <source>
        <dbReference type="EMBL" id="RZC73131.1"/>
    </source>
</evidence>
<evidence type="ECO:0000256" key="1">
    <source>
        <dbReference type="SAM" id="Phobius"/>
    </source>
</evidence>
<protein>
    <submittedName>
        <fullName evidence="2">Uncharacterized protein</fullName>
    </submittedName>
</protein>
<dbReference type="Gene3D" id="1.10.1410.10">
    <property type="match status" value="1"/>
</dbReference>
<dbReference type="PANTHER" id="PTHR12271">
    <property type="entry name" value="POLY A POLYMERASE CID PAP -RELATED"/>
    <property type="match status" value="1"/>
</dbReference>
<accession>A0A4Y7KLT9</accession>
<keyword evidence="3" id="KW-1185">Reference proteome</keyword>
<gene>
    <name evidence="2" type="ORF">C5167_048610</name>
</gene>
<sequence>MELQILGILIKLIKGTISCFTIKEVVVVMNMEWVGDNHNSNNNNFRDPHCEKQGEVHLLNHSAFADEITRKKQSNVHGGFQGDLQWLSGQFDHPGPPPGSNLHSVPASAIEESQVKLDRIGEGNVQRFMTLGNRNENNNGIRQHNNRHDKVISITMQNRVVEFTSGKKDSNRLYGSNFHEMFRLNRPFLEMYESLIPPEEEKAKQCHLIASLEKLVNSEWPGAQLYLYGSCAKSFGVAKRRALIEKLAEIFEANNLENVKLCSYAYPLFTALEACYTPILAVIFVVVAIIFCFPCKPFPVIAPTYIVNVDEVENLRKFGAGSIAYLVWAFFDYWAHRMIMQIQSYLFELGAYSAWFLKYSKRAKDWTRRIGNDRHLICVEDPFETSHALGRIVDKFTIKTIRAEFDGAG</sequence>
<dbReference type="SUPFAM" id="SSF81631">
    <property type="entry name" value="PAP/OAS1 substrate-binding domain"/>
    <property type="match status" value="1"/>
</dbReference>
<keyword evidence="1" id="KW-0472">Membrane</keyword>
<dbReference type="GO" id="GO:0050265">
    <property type="term" value="F:RNA uridylyltransferase activity"/>
    <property type="evidence" value="ECO:0007669"/>
    <property type="project" value="TreeGrafter"/>
</dbReference>
<dbReference type="Proteomes" id="UP000316621">
    <property type="component" value="Chromosome 8"/>
</dbReference>
<reference evidence="2 3" key="1">
    <citation type="journal article" date="2018" name="Science">
        <title>The opium poppy genome and morphinan production.</title>
        <authorList>
            <person name="Guo L."/>
            <person name="Winzer T."/>
            <person name="Yang X."/>
            <person name="Li Y."/>
            <person name="Ning Z."/>
            <person name="He Z."/>
            <person name="Teodor R."/>
            <person name="Lu Y."/>
            <person name="Bowser T.A."/>
            <person name="Graham I.A."/>
            <person name="Ye K."/>
        </authorList>
    </citation>
    <scope>NUCLEOTIDE SEQUENCE [LARGE SCALE GENOMIC DNA]</scope>
    <source>
        <strain evidence="3">cv. HN1</strain>
        <tissue evidence="2">Leaves</tissue>
    </source>
</reference>
<dbReference type="InterPro" id="IPR043519">
    <property type="entry name" value="NT_sf"/>
</dbReference>
<dbReference type="PANTHER" id="PTHR12271:SF40">
    <property type="entry name" value="POLY(A) RNA POLYMERASE GLD2"/>
    <property type="match status" value="1"/>
</dbReference>
<dbReference type="GO" id="GO:0031123">
    <property type="term" value="P:RNA 3'-end processing"/>
    <property type="evidence" value="ECO:0007669"/>
    <property type="project" value="TreeGrafter"/>
</dbReference>
<dbReference type="Gramene" id="RZC73131">
    <property type="protein sequence ID" value="RZC73131"/>
    <property type="gene ID" value="C5167_048610"/>
</dbReference>
<keyword evidence="1" id="KW-1133">Transmembrane helix</keyword>